<evidence type="ECO:0000256" key="2">
    <source>
        <dbReference type="ARBA" id="ARBA00004434"/>
    </source>
</evidence>
<evidence type="ECO:0000256" key="13">
    <source>
        <dbReference type="ARBA" id="ARBA00023128"/>
    </source>
</evidence>
<keyword evidence="11 17" id="KW-1133">Transmembrane helix</keyword>
<protein>
    <recommendedName>
        <fullName evidence="5">NADH dehydrogenase [ubiquinone] 1 alpha subcomplex subunit 3</fullName>
    </recommendedName>
    <alternativeName>
        <fullName evidence="15">Complex I-B9</fullName>
    </alternativeName>
    <alternativeName>
        <fullName evidence="16">NADH-ubiquinone oxidoreductase B9 subunit</fullName>
    </alternativeName>
</protein>
<proteinExistence type="inferred from homology"/>
<feature type="transmembrane region" description="Helical" evidence="17">
    <location>
        <begin position="18"/>
        <end position="36"/>
    </location>
</feature>
<evidence type="ECO:0000256" key="6">
    <source>
        <dbReference type="ARBA" id="ARBA00022448"/>
    </source>
</evidence>
<comment type="subcellular location">
    <subcellularLocation>
        <location evidence="2">Mitochondrion inner membrane</location>
        <topology evidence="2">Single-pass membrane protein</topology>
    </subcellularLocation>
</comment>
<comment type="subunit">
    <text evidence="4">Complex I is composed of 45 different subunits.</text>
</comment>
<evidence type="ECO:0000256" key="12">
    <source>
        <dbReference type="ARBA" id="ARBA00022990"/>
    </source>
</evidence>
<accession>A0A4W2ERT4</accession>
<keyword evidence="9" id="KW-0999">Mitochondrion inner membrane</keyword>
<keyword evidence="8 17" id="KW-0812">Transmembrane</keyword>
<sequence>MTTVRFIAFIKNALAKDLVLMASFTIWGLVITLPTINPYTKYATMISQAISYTSPVLLLDADNLTNRFSQPQDPQGPILE</sequence>
<comment type="similarity">
    <text evidence="3">Belongs to the complex I NDUFA3 subunit family.</text>
</comment>
<keyword evidence="10" id="KW-0249">Electron transport</keyword>
<evidence type="ECO:0000256" key="16">
    <source>
        <dbReference type="ARBA" id="ARBA00032035"/>
    </source>
</evidence>
<name>A0A4W2ERT4_BOBOX</name>
<evidence type="ECO:0000256" key="11">
    <source>
        <dbReference type="ARBA" id="ARBA00022989"/>
    </source>
</evidence>
<evidence type="ECO:0000256" key="8">
    <source>
        <dbReference type="ARBA" id="ARBA00022692"/>
    </source>
</evidence>
<evidence type="ECO:0000313" key="18">
    <source>
        <dbReference type="Ensembl" id="ENSBIXP00000039708.1"/>
    </source>
</evidence>
<dbReference type="Proteomes" id="UP000314981">
    <property type="component" value="Chromosome 8"/>
</dbReference>
<reference evidence="18" key="3">
    <citation type="submission" date="2025-09" db="UniProtKB">
        <authorList>
            <consortium name="Ensembl"/>
        </authorList>
    </citation>
    <scope>IDENTIFICATION</scope>
</reference>
<dbReference type="Ensembl" id="ENSBIXT00000034330.1">
    <property type="protein sequence ID" value="ENSBIXP00000039708.1"/>
    <property type="gene ID" value="ENSBIXG00000023647.1"/>
</dbReference>
<keyword evidence="6" id="KW-0813">Transport</keyword>
<keyword evidence="14 17" id="KW-0472">Membrane</keyword>
<dbReference type="STRING" id="30522.A0A4W2ERT4"/>
<keyword evidence="13" id="KW-0496">Mitochondrion</keyword>
<evidence type="ECO:0000313" key="19">
    <source>
        <dbReference type="Proteomes" id="UP000314981"/>
    </source>
</evidence>
<dbReference type="PANTHER" id="PTHR15221:SF0">
    <property type="entry name" value="NADH DEHYDROGENASE [UBIQUINONE] 1 ALPHA SUBCOMPLEX SUBUNIT 3"/>
    <property type="match status" value="1"/>
</dbReference>
<dbReference type="PANTHER" id="PTHR15221">
    <property type="entry name" value="NADH DEHYDROGENASE [UBIQUINONE] 1 ALPHA SUBCOMPLEX SUBUNIT 3"/>
    <property type="match status" value="1"/>
</dbReference>
<evidence type="ECO:0000256" key="7">
    <source>
        <dbReference type="ARBA" id="ARBA00022660"/>
    </source>
</evidence>
<keyword evidence="12" id="KW-0007">Acetylation</keyword>
<reference evidence="18" key="2">
    <citation type="submission" date="2025-08" db="UniProtKB">
        <authorList>
            <consortium name="Ensembl"/>
        </authorList>
    </citation>
    <scope>IDENTIFICATION</scope>
</reference>
<dbReference type="AlphaFoldDB" id="A0A4W2ERT4"/>
<dbReference type="InterPro" id="IPR026626">
    <property type="entry name" value="NDUFA3"/>
</dbReference>
<reference evidence="18 19" key="1">
    <citation type="submission" date="2018-11" db="EMBL/GenBank/DDBJ databases">
        <title>Haplotype-resolved cattle genomes.</title>
        <authorList>
            <person name="Low W.Y."/>
            <person name="Tearle R."/>
            <person name="Bickhart D.M."/>
            <person name="Rosen B.D."/>
            <person name="Koren S."/>
            <person name="Rhie A."/>
            <person name="Hiendleder S."/>
            <person name="Phillippy A.M."/>
            <person name="Smith T.P.L."/>
            <person name="Williams J.L."/>
        </authorList>
    </citation>
    <scope>NUCLEOTIDE SEQUENCE [LARGE SCALE GENOMIC DNA]</scope>
</reference>
<dbReference type="Pfam" id="PF14987">
    <property type="entry name" value="NADHdh_A3"/>
    <property type="match status" value="1"/>
</dbReference>
<evidence type="ECO:0000256" key="14">
    <source>
        <dbReference type="ARBA" id="ARBA00023136"/>
    </source>
</evidence>
<evidence type="ECO:0000256" key="5">
    <source>
        <dbReference type="ARBA" id="ARBA00016391"/>
    </source>
</evidence>
<evidence type="ECO:0000256" key="3">
    <source>
        <dbReference type="ARBA" id="ARBA00008253"/>
    </source>
</evidence>
<evidence type="ECO:0000256" key="9">
    <source>
        <dbReference type="ARBA" id="ARBA00022792"/>
    </source>
</evidence>
<organism evidence="18 19">
    <name type="scientific">Bos indicus x Bos taurus</name>
    <name type="common">Hybrid cattle</name>
    <dbReference type="NCBI Taxonomy" id="30522"/>
    <lineage>
        <taxon>Eukaryota</taxon>
        <taxon>Metazoa</taxon>
        <taxon>Chordata</taxon>
        <taxon>Craniata</taxon>
        <taxon>Vertebrata</taxon>
        <taxon>Euteleostomi</taxon>
        <taxon>Mammalia</taxon>
        <taxon>Eutheria</taxon>
        <taxon>Laurasiatheria</taxon>
        <taxon>Artiodactyla</taxon>
        <taxon>Ruminantia</taxon>
        <taxon>Pecora</taxon>
        <taxon>Bovidae</taxon>
        <taxon>Bovinae</taxon>
        <taxon>Bos</taxon>
    </lineage>
</organism>
<evidence type="ECO:0000256" key="10">
    <source>
        <dbReference type="ARBA" id="ARBA00022982"/>
    </source>
</evidence>
<evidence type="ECO:0000256" key="1">
    <source>
        <dbReference type="ARBA" id="ARBA00003195"/>
    </source>
</evidence>
<evidence type="ECO:0000256" key="17">
    <source>
        <dbReference type="SAM" id="Phobius"/>
    </source>
</evidence>
<keyword evidence="7" id="KW-0679">Respiratory chain</keyword>
<evidence type="ECO:0000256" key="15">
    <source>
        <dbReference type="ARBA" id="ARBA00031425"/>
    </source>
</evidence>
<keyword evidence="19" id="KW-1185">Reference proteome</keyword>
<dbReference type="GO" id="GO:0045271">
    <property type="term" value="C:respiratory chain complex I"/>
    <property type="evidence" value="ECO:0007669"/>
    <property type="project" value="InterPro"/>
</dbReference>
<evidence type="ECO:0000256" key="4">
    <source>
        <dbReference type="ARBA" id="ARBA00011533"/>
    </source>
</evidence>
<dbReference type="OMA" id="TINPYTK"/>
<dbReference type="GO" id="GO:0005743">
    <property type="term" value="C:mitochondrial inner membrane"/>
    <property type="evidence" value="ECO:0007669"/>
    <property type="project" value="UniProtKB-SubCell"/>
</dbReference>
<comment type="function">
    <text evidence="1">Accessory subunit of the mitochondrial membrane respiratory chain NADH dehydrogenase (Complex I), that is believed not to be involved in catalysis. Complex I functions in the transfer of electrons from NADH to the respiratory chain. The immediate electron acceptor for the enzyme is believed to be ubiquinone.</text>
</comment>